<evidence type="ECO:0000313" key="13">
    <source>
        <dbReference type="EMBL" id="EPD98259.1"/>
    </source>
</evidence>
<dbReference type="RefSeq" id="WP_016474960.1">
    <property type="nucleotide sequence ID" value="NZ_KE150480.1"/>
</dbReference>
<dbReference type="SUPFAM" id="SSF56935">
    <property type="entry name" value="Porins"/>
    <property type="match status" value="1"/>
</dbReference>
<organism evidence="13 14">
    <name type="scientific">Sutterella wadsworthensis HGA0223</name>
    <dbReference type="NCBI Taxonomy" id="1203554"/>
    <lineage>
        <taxon>Bacteria</taxon>
        <taxon>Pseudomonadati</taxon>
        <taxon>Pseudomonadota</taxon>
        <taxon>Betaproteobacteria</taxon>
        <taxon>Burkholderiales</taxon>
        <taxon>Sutterellaceae</taxon>
        <taxon>Sutterella</taxon>
    </lineage>
</organism>
<dbReference type="InterPro" id="IPR050298">
    <property type="entry name" value="Gram-neg_bact_OMP"/>
</dbReference>
<evidence type="ECO:0000256" key="9">
    <source>
        <dbReference type="ARBA" id="ARBA00023136"/>
    </source>
</evidence>
<evidence type="ECO:0000256" key="7">
    <source>
        <dbReference type="ARBA" id="ARBA00023065"/>
    </source>
</evidence>
<dbReference type="AlphaFoldDB" id="S3CCJ1"/>
<keyword evidence="3" id="KW-0813">Transport</keyword>
<dbReference type="Pfam" id="PF13609">
    <property type="entry name" value="Porin_4"/>
    <property type="match status" value="1"/>
</dbReference>
<keyword evidence="10" id="KW-0998">Cell outer membrane</keyword>
<dbReference type="HOGENOM" id="CLU_038238_1_2_4"/>
<keyword evidence="8" id="KW-0626">Porin</keyword>
<dbReference type="Gene3D" id="2.40.160.10">
    <property type="entry name" value="Porin"/>
    <property type="match status" value="1"/>
</dbReference>
<evidence type="ECO:0000256" key="3">
    <source>
        <dbReference type="ARBA" id="ARBA00022448"/>
    </source>
</evidence>
<evidence type="ECO:0000256" key="8">
    <source>
        <dbReference type="ARBA" id="ARBA00023114"/>
    </source>
</evidence>
<proteinExistence type="predicted"/>
<dbReference type="STRING" id="1203554.HMPREF1476_01806"/>
<keyword evidence="9" id="KW-0472">Membrane</keyword>
<comment type="subcellular location">
    <subcellularLocation>
        <location evidence="1">Cell outer membrane</location>
        <topology evidence="1">Multi-pass membrane protein</topology>
    </subcellularLocation>
</comment>
<dbReference type="CDD" id="cd00342">
    <property type="entry name" value="gram_neg_porins"/>
    <property type="match status" value="1"/>
</dbReference>
<name>S3CCJ1_9BURK</name>
<dbReference type="Proteomes" id="UP000014400">
    <property type="component" value="Unassembled WGS sequence"/>
</dbReference>
<dbReference type="GO" id="GO:0015288">
    <property type="term" value="F:porin activity"/>
    <property type="evidence" value="ECO:0007669"/>
    <property type="project" value="UniProtKB-KW"/>
</dbReference>
<dbReference type="PRINTS" id="PR00182">
    <property type="entry name" value="ECOLNEIPORIN"/>
</dbReference>
<feature type="chain" id="PRO_5004518456" description="Porin domain-containing protein" evidence="11">
    <location>
        <begin position="26"/>
        <end position="398"/>
    </location>
</feature>
<feature type="signal peptide" evidence="11">
    <location>
        <begin position="1"/>
        <end position="25"/>
    </location>
</feature>
<dbReference type="PANTHER" id="PTHR34501">
    <property type="entry name" value="PROTEIN YDDL-RELATED"/>
    <property type="match status" value="1"/>
</dbReference>
<dbReference type="InterPro" id="IPR033900">
    <property type="entry name" value="Gram_neg_porin_domain"/>
</dbReference>
<keyword evidence="5" id="KW-0812">Transmembrane</keyword>
<evidence type="ECO:0000256" key="4">
    <source>
        <dbReference type="ARBA" id="ARBA00022452"/>
    </source>
</evidence>
<reference evidence="13 14" key="1">
    <citation type="submission" date="2013-04" db="EMBL/GenBank/DDBJ databases">
        <title>The Genome Sequence of Sutterella wadsworthensis HGA0223.</title>
        <authorList>
            <consortium name="The Broad Institute Genomics Platform"/>
            <person name="Earl A."/>
            <person name="Ward D."/>
            <person name="Feldgarden M."/>
            <person name="Gevers D."/>
            <person name="Schmidt T.M."/>
            <person name="Dover J."/>
            <person name="Dai D."/>
            <person name="Walker B."/>
            <person name="Young S."/>
            <person name="Zeng Q."/>
            <person name="Gargeya S."/>
            <person name="Fitzgerald M."/>
            <person name="Haas B."/>
            <person name="Abouelleil A."/>
            <person name="Allen A.W."/>
            <person name="Alvarado L."/>
            <person name="Arachchi H.M."/>
            <person name="Berlin A.M."/>
            <person name="Chapman S.B."/>
            <person name="Gainer-Dewar J."/>
            <person name="Goldberg J."/>
            <person name="Griggs A."/>
            <person name="Gujja S."/>
            <person name="Hansen M."/>
            <person name="Howarth C."/>
            <person name="Imamovic A."/>
            <person name="Ireland A."/>
            <person name="Larimer J."/>
            <person name="McCowan C."/>
            <person name="Murphy C."/>
            <person name="Pearson M."/>
            <person name="Poon T.W."/>
            <person name="Priest M."/>
            <person name="Roberts A."/>
            <person name="Saif S."/>
            <person name="Shea T."/>
            <person name="Sisk P."/>
            <person name="Sykes S."/>
            <person name="Wortman J."/>
            <person name="Nusbaum C."/>
            <person name="Birren B."/>
        </authorList>
    </citation>
    <scope>NUCLEOTIDE SEQUENCE [LARGE SCALE GENOMIC DNA]</scope>
    <source>
        <strain evidence="13 14">HGA0223</strain>
    </source>
</reference>
<evidence type="ECO:0000313" key="14">
    <source>
        <dbReference type="Proteomes" id="UP000014400"/>
    </source>
</evidence>
<dbReference type="GO" id="GO:0034220">
    <property type="term" value="P:monoatomic ion transmembrane transport"/>
    <property type="evidence" value="ECO:0007669"/>
    <property type="project" value="InterPro"/>
</dbReference>
<sequence length="398" mass="41822">MFKKTIAALAVAGAFGTMAAGAVYAADVTLYGVVDLGLKYSHVDADQSGVDAVDKLEMKSGSQSGSRFGIKGAEDVGNGLKVGFQLENGFDADTGSLGYNSRLFGREARVYLSGDFGEVAFGRMGTLGSGNGTYGLLGGMTPFGTSWGGSVENGTYFVGNARADNTVTYKTPTFAGFTAYAQYSFDMNTKQDTPLGQTEGKASANRYYALGANYKVGSLDVTAVVDSYNWSNKLNTYGGSDVDDALTVTLGGSYDFGVAKAYLSGQYFDNMLANDATAAAAQKDTMDTYASFGNYFSGKAFKGYSVLAGMDAPVLGGKALFAVGYTDAKDADGSDALGKTELSRYGASVGYTYDLSRRTNVYAVAAYYKDSVDKDASLSHQDHDPSTATIYAGIRHTF</sequence>
<accession>S3CCJ1</accession>
<dbReference type="GO" id="GO:0009279">
    <property type="term" value="C:cell outer membrane"/>
    <property type="evidence" value="ECO:0007669"/>
    <property type="project" value="UniProtKB-SubCell"/>
</dbReference>
<keyword evidence="4" id="KW-1134">Transmembrane beta strand</keyword>
<dbReference type="InterPro" id="IPR002299">
    <property type="entry name" value="Porin_Neis"/>
</dbReference>
<comment type="caution">
    <text evidence="13">The sequence shown here is derived from an EMBL/GenBank/DDBJ whole genome shotgun (WGS) entry which is preliminary data.</text>
</comment>
<evidence type="ECO:0000259" key="12">
    <source>
        <dbReference type="Pfam" id="PF13609"/>
    </source>
</evidence>
<dbReference type="PRINTS" id="PR00184">
    <property type="entry name" value="NEISSPPORIN"/>
</dbReference>
<evidence type="ECO:0000256" key="11">
    <source>
        <dbReference type="SAM" id="SignalP"/>
    </source>
</evidence>
<dbReference type="GO" id="GO:0046930">
    <property type="term" value="C:pore complex"/>
    <property type="evidence" value="ECO:0007669"/>
    <property type="project" value="UniProtKB-KW"/>
</dbReference>
<keyword evidence="14" id="KW-1185">Reference proteome</keyword>
<comment type="subunit">
    <text evidence="2">Homotrimer.</text>
</comment>
<evidence type="ECO:0000256" key="2">
    <source>
        <dbReference type="ARBA" id="ARBA00011233"/>
    </source>
</evidence>
<dbReference type="PATRIC" id="fig|1203554.3.peg.1890"/>
<keyword evidence="7" id="KW-0406">Ion transport</keyword>
<dbReference type="InterPro" id="IPR023614">
    <property type="entry name" value="Porin_dom_sf"/>
</dbReference>
<evidence type="ECO:0000256" key="10">
    <source>
        <dbReference type="ARBA" id="ARBA00023237"/>
    </source>
</evidence>
<dbReference type="InterPro" id="IPR001702">
    <property type="entry name" value="Porin_Gram-ve"/>
</dbReference>
<evidence type="ECO:0000256" key="1">
    <source>
        <dbReference type="ARBA" id="ARBA00004571"/>
    </source>
</evidence>
<evidence type="ECO:0000256" key="6">
    <source>
        <dbReference type="ARBA" id="ARBA00022729"/>
    </source>
</evidence>
<evidence type="ECO:0000256" key="5">
    <source>
        <dbReference type="ARBA" id="ARBA00022692"/>
    </source>
</evidence>
<keyword evidence="6 11" id="KW-0732">Signal</keyword>
<protein>
    <recommendedName>
        <fullName evidence="12">Porin domain-containing protein</fullName>
    </recommendedName>
</protein>
<dbReference type="EMBL" id="ATCF01000026">
    <property type="protein sequence ID" value="EPD98259.1"/>
    <property type="molecule type" value="Genomic_DNA"/>
</dbReference>
<gene>
    <name evidence="13" type="ORF">HMPREF1476_01806</name>
</gene>
<dbReference type="PANTHER" id="PTHR34501:SF9">
    <property type="entry name" value="MAJOR OUTER MEMBRANE PROTEIN P.IA"/>
    <property type="match status" value="1"/>
</dbReference>
<feature type="domain" description="Porin" evidence="12">
    <location>
        <begin position="8"/>
        <end position="371"/>
    </location>
</feature>
<dbReference type="eggNOG" id="COG3203">
    <property type="taxonomic scope" value="Bacteria"/>
</dbReference>